<gene>
    <name evidence="17" type="primary">flhF</name>
    <name evidence="17" type="ORF">RM531_07215</name>
</gene>
<evidence type="ECO:0000256" key="4">
    <source>
        <dbReference type="ARBA" id="ARBA00022448"/>
    </source>
</evidence>
<evidence type="ECO:0000256" key="7">
    <source>
        <dbReference type="ARBA" id="ARBA00022795"/>
    </source>
</evidence>
<evidence type="ECO:0000313" key="17">
    <source>
        <dbReference type="EMBL" id="MDT0618260.1"/>
    </source>
</evidence>
<accession>A0ABU3B8B6</accession>
<dbReference type="PANTHER" id="PTHR43134">
    <property type="entry name" value="SIGNAL RECOGNITION PARTICLE RECEPTOR SUBUNIT ALPHA"/>
    <property type="match status" value="1"/>
</dbReference>
<feature type="domain" description="SRP54-type proteins GTP-binding" evidence="16">
    <location>
        <begin position="200"/>
        <end position="392"/>
    </location>
</feature>
<evidence type="ECO:0000259" key="16">
    <source>
        <dbReference type="SMART" id="SM00962"/>
    </source>
</evidence>
<dbReference type="SUPFAM" id="SSF52540">
    <property type="entry name" value="P-loop containing nucleoside triphosphate hydrolases"/>
    <property type="match status" value="1"/>
</dbReference>
<proteinExistence type="inferred from homology"/>
<dbReference type="PANTHER" id="PTHR43134:SF3">
    <property type="entry name" value="FLAGELLAR BIOSYNTHESIS PROTEIN FLHF"/>
    <property type="match status" value="1"/>
</dbReference>
<organism evidence="17 18">
    <name type="scientific">Spectribacter acetivorans</name>
    <dbReference type="NCBI Taxonomy" id="3075603"/>
    <lineage>
        <taxon>Bacteria</taxon>
        <taxon>Pseudomonadati</taxon>
        <taxon>Pseudomonadota</taxon>
        <taxon>Gammaproteobacteria</taxon>
        <taxon>Salinisphaerales</taxon>
        <taxon>Salinisphaeraceae</taxon>
        <taxon>Spectribacter</taxon>
    </lineage>
</organism>
<keyword evidence="18" id="KW-1185">Reference proteome</keyword>
<dbReference type="InterPro" id="IPR020006">
    <property type="entry name" value="FlhF"/>
</dbReference>
<dbReference type="EMBL" id="JAVRHY010000005">
    <property type="protein sequence ID" value="MDT0618260.1"/>
    <property type="molecule type" value="Genomic_DNA"/>
</dbReference>
<dbReference type="InterPro" id="IPR003593">
    <property type="entry name" value="AAA+_ATPase"/>
</dbReference>
<sequence length="413" mass="45054">MKIKRFVETDMRAAIRRVREEQGPDAVILSSRRVDDHVEVVAAVDYDESLVHQALQQNRPAPDGAPAAGSQPAAPRREAPSADVGNRADKAPAPADGNPSAQRIVWAQDPHLAEVRRDLDNVRSLLERQVGSLISRDWCQRQPHRAEAVRELAGIGVDSTLAREIAEALPEPGDGRRPVKALSLLRQRIPVPRRDPLQDGGVIALVGPTGVGKTTTIAKLAARYTQRHGLRDVALVTTDSMRVGGRQQLFSYGQMLGIPVFAADDKADLAAVMSRLAERTLVLVDTAGMSPRDTRLAAQLGMLEGARDRLRTYLVMAANAHGRDLQQVIERFRATPLSGCVLTKMDEATRIGGALSAVVRSQLPVAYVTDGQQVPQDLHRERPDHLILRALRAARECPEPQSFVTEEIVHACA</sequence>
<dbReference type="SMART" id="SM00962">
    <property type="entry name" value="SRP54"/>
    <property type="match status" value="1"/>
</dbReference>
<evidence type="ECO:0000256" key="13">
    <source>
        <dbReference type="NCBIfam" id="TIGR03499"/>
    </source>
</evidence>
<comment type="similarity">
    <text evidence="2">Belongs to the GTP-binding SRP family.</text>
</comment>
<keyword evidence="11" id="KW-1006">Bacterial flagellum protein export</keyword>
<evidence type="ECO:0000256" key="3">
    <source>
        <dbReference type="ARBA" id="ARBA00014919"/>
    </source>
</evidence>
<evidence type="ECO:0000313" key="18">
    <source>
        <dbReference type="Proteomes" id="UP001259982"/>
    </source>
</evidence>
<evidence type="ECO:0000256" key="5">
    <source>
        <dbReference type="ARBA" id="ARBA00022475"/>
    </source>
</evidence>
<comment type="caution">
    <text evidence="17">The sequence shown here is derived from an EMBL/GenBank/DDBJ whole genome shotgun (WGS) entry which is preliminary data.</text>
</comment>
<protein>
    <recommendedName>
        <fullName evidence="3 13">Flagellar biosynthesis protein FlhF</fullName>
    </recommendedName>
</protein>
<comment type="subcellular location">
    <subcellularLocation>
        <location evidence="1">Cell membrane</location>
        <topology evidence="1">Peripheral membrane protein</topology>
        <orientation evidence="1">Cytoplasmic side</orientation>
    </subcellularLocation>
</comment>
<reference evidence="17 18" key="1">
    <citation type="submission" date="2023-09" db="EMBL/GenBank/DDBJ databases">
        <authorList>
            <person name="Rey-Velasco X."/>
        </authorList>
    </citation>
    <scope>NUCLEOTIDE SEQUENCE [LARGE SCALE GENOMIC DNA]</scope>
    <source>
        <strain evidence="17 18">P385</strain>
    </source>
</reference>
<feature type="compositionally biased region" description="Low complexity" evidence="14">
    <location>
        <begin position="60"/>
        <end position="74"/>
    </location>
</feature>
<evidence type="ECO:0000256" key="12">
    <source>
        <dbReference type="ARBA" id="ARBA00025337"/>
    </source>
</evidence>
<dbReference type="InterPro" id="IPR047040">
    <property type="entry name" value="FlhF__GTPase_dom"/>
</dbReference>
<keyword evidence="9" id="KW-0342">GTP-binding</keyword>
<evidence type="ECO:0000256" key="8">
    <source>
        <dbReference type="ARBA" id="ARBA00022927"/>
    </source>
</evidence>
<evidence type="ECO:0000256" key="9">
    <source>
        <dbReference type="ARBA" id="ARBA00023134"/>
    </source>
</evidence>
<keyword evidence="10" id="KW-0472">Membrane</keyword>
<keyword evidence="6" id="KW-0547">Nucleotide-binding</keyword>
<keyword evidence="17" id="KW-0969">Cilium</keyword>
<dbReference type="Pfam" id="PF00448">
    <property type="entry name" value="SRP54"/>
    <property type="match status" value="1"/>
</dbReference>
<feature type="compositionally biased region" description="Basic and acidic residues" evidence="14">
    <location>
        <begin position="75"/>
        <end position="90"/>
    </location>
</feature>
<dbReference type="InterPro" id="IPR000897">
    <property type="entry name" value="SRP54_GTPase_dom"/>
</dbReference>
<keyword evidence="5" id="KW-1003">Cell membrane</keyword>
<evidence type="ECO:0000259" key="15">
    <source>
        <dbReference type="SMART" id="SM00382"/>
    </source>
</evidence>
<feature type="domain" description="AAA+ ATPase" evidence="15">
    <location>
        <begin position="199"/>
        <end position="344"/>
    </location>
</feature>
<dbReference type="RefSeq" id="WP_311658341.1">
    <property type="nucleotide sequence ID" value="NZ_JAVRHY010000005.1"/>
</dbReference>
<keyword evidence="17" id="KW-0282">Flagellum</keyword>
<evidence type="ECO:0000256" key="6">
    <source>
        <dbReference type="ARBA" id="ARBA00022741"/>
    </source>
</evidence>
<dbReference type="Proteomes" id="UP001259982">
    <property type="component" value="Unassembled WGS sequence"/>
</dbReference>
<dbReference type="NCBIfam" id="TIGR03499">
    <property type="entry name" value="FlhF"/>
    <property type="match status" value="1"/>
</dbReference>
<dbReference type="Gene3D" id="3.40.50.300">
    <property type="entry name" value="P-loop containing nucleotide triphosphate hydrolases"/>
    <property type="match status" value="1"/>
</dbReference>
<evidence type="ECO:0000256" key="1">
    <source>
        <dbReference type="ARBA" id="ARBA00004413"/>
    </source>
</evidence>
<dbReference type="CDD" id="cd17873">
    <property type="entry name" value="FlhF"/>
    <property type="match status" value="1"/>
</dbReference>
<evidence type="ECO:0000256" key="10">
    <source>
        <dbReference type="ARBA" id="ARBA00023136"/>
    </source>
</evidence>
<keyword evidence="4" id="KW-0813">Transport</keyword>
<feature type="region of interest" description="Disordered" evidence="14">
    <location>
        <begin position="58"/>
        <end position="101"/>
    </location>
</feature>
<dbReference type="SMART" id="SM00382">
    <property type="entry name" value="AAA"/>
    <property type="match status" value="1"/>
</dbReference>
<dbReference type="InterPro" id="IPR027417">
    <property type="entry name" value="P-loop_NTPase"/>
</dbReference>
<keyword evidence="17" id="KW-0966">Cell projection</keyword>
<keyword evidence="7" id="KW-1005">Bacterial flagellum biogenesis</keyword>
<evidence type="ECO:0000256" key="2">
    <source>
        <dbReference type="ARBA" id="ARBA00008531"/>
    </source>
</evidence>
<evidence type="ECO:0000256" key="11">
    <source>
        <dbReference type="ARBA" id="ARBA00023225"/>
    </source>
</evidence>
<comment type="function">
    <text evidence="12">Necessary for flagellar biosynthesis. May be involved in translocation of the flagellum.</text>
</comment>
<name>A0ABU3B8B6_9GAMM</name>
<keyword evidence="8" id="KW-0653">Protein transport</keyword>
<evidence type="ECO:0000256" key="14">
    <source>
        <dbReference type="SAM" id="MobiDB-lite"/>
    </source>
</evidence>